<reference evidence="1" key="1">
    <citation type="submission" date="2023-03" db="EMBL/GenBank/DDBJ databases">
        <title>Emydomyces testavorans Genome Sequence.</title>
        <authorList>
            <person name="Hoyer L."/>
        </authorList>
    </citation>
    <scope>NUCLEOTIDE SEQUENCE</scope>
    <source>
        <strain evidence="1">16-2883</strain>
    </source>
</reference>
<dbReference type="PANTHER" id="PTHR38115:SF1">
    <property type="entry name" value="LIPOCALIN-LIKE DOMAIN-CONTAINING PROTEIN"/>
    <property type="match status" value="1"/>
</dbReference>
<evidence type="ECO:0008006" key="3">
    <source>
        <dbReference type="Google" id="ProtNLM"/>
    </source>
</evidence>
<dbReference type="PANTHER" id="PTHR38115">
    <property type="entry name" value="LIPOCALIN-LIKE DOMAIN-CONTAINING PROTEIN"/>
    <property type="match status" value="1"/>
</dbReference>
<name>A0AAF0IIQ5_9EURO</name>
<organism evidence="1 2">
    <name type="scientific">Emydomyces testavorans</name>
    <dbReference type="NCBI Taxonomy" id="2070801"/>
    <lineage>
        <taxon>Eukaryota</taxon>
        <taxon>Fungi</taxon>
        <taxon>Dikarya</taxon>
        <taxon>Ascomycota</taxon>
        <taxon>Pezizomycotina</taxon>
        <taxon>Eurotiomycetes</taxon>
        <taxon>Eurotiomycetidae</taxon>
        <taxon>Onygenales</taxon>
        <taxon>Nannizziopsiaceae</taxon>
        <taxon>Emydomyces</taxon>
    </lineage>
</organism>
<dbReference type="AlphaFoldDB" id="A0AAF0IIQ5"/>
<keyword evidence="2" id="KW-1185">Reference proteome</keyword>
<dbReference type="SUPFAM" id="SSF50814">
    <property type="entry name" value="Lipocalins"/>
    <property type="match status" value="1"/>
</dbReference>
<dbReference type="InterPro" id="IPR053037">
    <property type="entry name" value="Pericyclase_pydY-like"/>
</dbReference>
<gene>
    <name evidence="1" type="ORF">PRK78_001489</name>
</gene>
<evidence type="ECO:0000313" key="2">
    <source>
        <dbReference type="Proteomes" id="UP001219355"/>
    </source>
</evidence>
<dbReference type="Proteomes" id="UP001219355">
    <property type="component" value="Chromosome 1"/>
</dbReference>
<dbReference type="EMBL" id="CP120627">
    <property type="protein sequence ID" value="WEW56054.1"/>
    <property type="molecule type" value="Genomic_DNA"/>
</dbReference>
<protein>
    <recommendedName>
        <fullName evidence="3">Lccl domain-containing protein</fullName>
    </recommendedName>
</protein>
<dbReference type="InterPro" id="IPR012674">
    <property type="entry name" value="Calycin"/>
</dbReference>
<accession>A0AAF0IIQ5</accession>
<proteinExistence type="predicted"/>
<sequence>MAAPPEVTMKNLSGVWVMSKKLSDDMDPCLELQGIPWIVRKAVSWATITGRLKQETSESGITTIHVEQFATGGIKGENETHQLDWTDYSHGSGMFGTQRVRTRWTTIGPDSLSGDGCPLDGFLTAGWLDEERETDDDQRPEEGKHVQVYVVSDKAGWRAEQIWGFAMIEGKRYHVRRFIVSKGDKVVKVRMVYEWKGTLEDV</sequence>
<evidence type="ECO:0000313" key="1">
    <source>
        <dbReference type="EMBL" id="WEW56054.1"/>
    </source>
</evidence>